<feature type="compositionally biased region" description="Polar residues" evidence="1">
    <location>
        <begin position="788"/>
        <end position="805"/>
    </location>
</feature>
<feature type="compositionally biased region" description="Polar residues" evidence="1">
    <location>
        <begin position="854"/>
        <end position="871"/>
    </location>
</feature>
<feature type="region of interest" description="Disordered" evidence="1">
    <location>
        <begin position="786"/>
        <end position="810"/>
    </location>
</feature>
<feature type="region of interest" description="Disordered" evidence="1">
    <location>
        <begin position="564"/>
        <end position="663"/>
    </location>
</feature>
<feature type="compositionally biased region" description="Basic residues" evidence="1">
    <location>
        <begin position="1296"/>
        <end position="1312"/>
    </location>
</feature>
<feature type="compositionally biased region" description="Low complexity" evidence="1">
    <location>
        <begin position="403"/>
        <end position="414"/>
    </location>
</feature>
<feature type="compositionally biased region" description="Basic and acidic residues" evidence="1">
    <location>
        <begin position="639"/>
        <end position="648"/>
    </location>
</feature>
<feature type="region of interest" description="Disordered" evidence="1">
    <location>
        <begin position="831"/>
        <end position="882"/>
    </location>
</feature>
<feature type="compositionally biased region" description="Polar residues" evidence="1">
    <location>
        <begin position="313"/>
        <end position="327"/>
    </location>
</feature>
<keyword evidence="3" id="KW-1185">Reference proteome</keyword>
<feature type="compositionally biased region" description="Polar residues" evidence="1">
    <location>
        <begin position="96"/>
        <end position="123"/>
    </location>
</feature>
<feature type="compositionally biased region" description="Polar residues" evidence="1">
    <location>
        <begin position="603"/>
        <end position="612"/>
    </location>
</feature>
<dbReference type="Proteomes" id="UP000053201">
    <property type="component" value="Unassembled WGS sequence"/>
</dbReference>
<gene>
    <name evidence="2" type="ORF">SPPG_04568</name>
</gene>
<dbReference type="OrthoDB" id="2163700at2759"/>
<evidence type="ECO:0000313" key="3">
    <source>
        <dbReference type="Proteomes" id="UP000053201"/>
    </source>
</evidence>
<organism evidence="2 3">
    <name type="scientific">Spizellomyces punctatus (strain DAOM BR117)</name>
    <dbReference type="NCBI Taxonomy" id="645134"/>
    <lineage>
        <taxon>Eukaryota</taxon>
        <taxon>Fungi</taxon>
        <taxon>Fungi incertae sedis</taxon>
        <taxon>Chytridiomycota</taxon>
        <taxon>Chytridiomycota incertae sedis</taxon>
        <taxon>Chytridiomycetes</taxon>
        <taxon>Spizellomycetales</taxon>
        <taxon>Spizellomycetaceae</taxon>
        <taxon>Spizellomyces</taxon>
    </lineage>
</organism>
<feature type="compositionally biased region" description="Low complexity" evidence="1">
    <location>
        <begin position="1033"/>
        <end position="1044"/>
    </location>
</feature>
<dbReference type="GeneID" id="27688010"/>
<dbReference type="InParanoid" id="A0A0L0HFI6"/>
<feature type="region of interest" description="Disordered" evidence="1">
    <location>
        <begin position="945"/>
        <end position="968"/>
    </location>
</feature>
<name>A0A0L0HFI6_SPIPD</name>
<feature type="compositionally biased region" description="Low complexity" evidence="1">
    <location>
        <begin position="1194"/>
        <end position="1215"/>
    </location>
</feature>
<proteinExistence type="predicted"/>
<feature type="region of interest" description="Disordered" evidence="1">
    <location>
        <begin position="1194"/>
        <end position="1222"/>
    </location>
</feature>
<sequence length="1713" mass="190088">MKPALEGKALHGTPIAVGSTSGELRSSEVKRIKGAKSLGSISSLHSTDRFESTNRLHGKGGGSSRSVRSVSRDSLSENIPRTPSRGRLTKSRRELSQSTSKSNLGSQTERSTSKGNLYNAGQRSKSRDKLLKAVRVTSTAISLRKGYQQQKGQKSEEEQKPNSSLTEADSESKAVPPATLYVPIGKFLSSVNDIQSVLRSVSATFSEISRSHQRLAEWRPTWPNLDDIKAGKVPMMVQDNAASPPVNTEELTISEKDIDEHVHSQEDVASSFTGEIQEAPVLPSSIDRLSDGHVRASTHGDNILAPDVERESSATSTVEEQRGSGTYANPLEMRSSAIVQSEERLHLSYESPGGKVHSVLAPIIYSEGTAGKELYPKDREIAEMDAAPGQSDTAPHERFSKKLQGLQGSSASSSQREESNITERISIERPVGKQLSGLDDREIFEAVRAPDAAQDEIYHASGFPDNRMDEEYLKPMLPLTPNNDVSRSFGEEIRSKDELKNLDHPSTSCGELPLHRPKSASSTLFERKFPFEPRLSVSDVVRKSEPMLAVSEGNLHHLRGIQGKTKAMSAQPVNSRLSERQSSSASNLNRQHSAPTGERKQWRSVSVEINSGSRPVPPLSPSTPQPWEDDDEMPSARAQRRERERDLYGPKSGKQVDSNERVEKMPETLLVQEDEHQDRKDDVTCISEDAQQILRSKEFIVRSGKAPKRSLSLGTELFSKKRSAYSISTAVKREIPSSRPSSAKEILPQVLRKSRTNITTTDCEVKTATTVNLQVDLQEKHVGVVASPLSSRPSTTHRPVSAKSNHATEDDVEHLDGQLFAQLIKEAISTERKNSLPNAMNEGRRPKSAWKCSPQGQTSQLPSLSRPQTAMSSVSHSHPSTSVVDVNKQYEYVQSARPCSALCLRPGASLLKDLMWTHKLFVSNGEPTEELFGMETEDIIFEEFHPPTQQRRPTIASTQTTAAQTQDAPPQAAVLQTSTLEADGCETASLIERLQLLRLQLDGKNEHMQKKSKRPASALSVWSLENRVPLDSSLRTSSARARASSPHHLRPTSAVEHYHDAGVWISDEFPLMESPAMWEDKDALARMYSQIASMREQGEYSAPSQRTVLSNSVRGPFKGLRTELNPTLIVVDDSMIHVPAESRTHSRCASAHHPTGTVVATSHGWAVETGDFDCESILLDDDIGDLDAATLAEAVTSIPRRSPSPRGRPRSQTPTREGHSSEMVEGWFVRNMRKEDLPQQQVQTPRHTEVLSVMIPETESENPNVLIQSEEPKQASDTDTNECTGKETESTIPVARIRKKKKRKKRSIRRKKPDNATSSPAITAKRVRKSRDHTSLENKAVLGSVAIEEQVVNDGEAQQTNLNASLAVPDTNTDNVVENEDSLSGQRLEEAMEIKVKYRPPQNVDAVIRSIIRIDNHVKHLQRCLRAYHNVIQYRLYLQMIRYVQRAYRGHRVRLQYLRCLQLKRSGRNMVLAMKQLERIDEGAIIRDNGEYQRPAANMSRNSFHSGSDISEIPSISSSFPSGMSFENSMSNLNPLRHRILVIVRRRKNMDIWLRKRDMLLERRVVWGKCKAICDALRASYGHWFDLLARGGPSVLLFGTFVPGEEEFPFENVQVEFQPSSDIASTPSGGRSRRPSSVSADPRLSRRTSMAPTIPEVGSRRPSSFGGLPQAATTKRARRSTLANPIEAAMTRLTMHLTLESVIEVMDVVSGTS</sequence>
<feature type="compositionally biased region" description="Basic and acidic residues" evidence="1">
    <location>
        <begin position="415"/>
        <end position="431"/>
    </location>
</feature>
<evidence type="ECO:0000313" key="2">
    <source>
        <dbReference type="EMBL" id="KND00236.1"/>
    </source>
</evidence>
<dbReference type="PROSITE" id="PS50096">
    <property type="entry name" value="IQ"/>
    <property type="match status" value="1"/>
</dbReference>
<feature type="region of interest" description="Disordered" evidence="1">
    <location>
        <begin position="144"/>
        <end position="174"/>
    </location>
</feature>
<feature type="region of interest" description="Disordered" evidence="1">
    <location>
        <begin position="1"/>
        <end position="130"/>
    </location>
</feature>
<reference evidence="2 3" key="1">
    <citation type="submission" date="2009-08" db="EMBL/GenBank/DDBJ databases">
        <title>The Genome Sequence of Spizellomyces punctatus strain DAOM BR117.</title>
        <authorList>
            <consortium name="The Broad Institute Genome Sequencing Platform"/>
            <person name="Russ C."/>
            <person name="Cuomo C."/>
            <person name="Shea T."/>
            <person name="Young S.K."/>
            <person name="Zeng Q."/>
            <person name="Koehrsen M."/>
            <person name="Haas B."/>
            <person name="Borodovsky M."/>
            <person name="Guigo R."/>
            <person name="Alvarado L."/>
            <person name="Berlin A."/>
            <person name="Bochicchio J."/>
            <person name="Borenstein D."/>
            <person name="Chapman S."/>
            <person name="Chen Z."/>
            <person name="Engels R."/>
            <person name="Freedman E."/>
            <person name="Gellesch M."/>
            <person name="Goldberg J."/>
            <person name="Griggs A."/>
            <person name="Gujja S."/>
            <person name="Heiman D."/>
            <person name="Hepburn T."/>
            <person name="Howarth C."/>
            <person name="Jen D."/>
            <person name="Larson L."/>
            <person name="Lewis B."/>
            <person name="Mehta T."/>
            <person name="Park D."/>
            <person name="Pearson M."/>
            <person name="Roberts A."/>
            <person name="Saif S."/>
            <person name="Shenoy N."/>
            <person name="Sisk P."/>
            <person name="Stolte C."/>
            <person name="Sykes S."/>
            <person name="Thomson T."/>
            <person name="Walk T."/>
            <person name="White J."/>
            <person name="Yandava C."/>
            <person name="Burger G."/>
            <person name="Gray M.W."/>
            <person name="Holland P.W.H."/>
            <person name="King N."/>
            <person name="Lang F.B.F."/>
            <person name="Roger A.J."/>
            <person name="Ruiz-Trillo I."/>
            <person name="Lander E."/>
            <person name="Nusbaum C."/>
        </authorList>
    </citation>
    <scope>NUCLEOTIDE SEQUENCE [LARGE SCALE GENOMIC DNA]</scope>
    <source>
        <strain evidence="2 3">DAOM BR117</strain>
    </source>
</reference>
<dbReference type="VEuPathDB" id="FungiDB:SPPG_04568"/>
<protein>
    <submittedName>
        <fullName evidence="2">Uncharacterized protein</fullName>
    </submittedName>
</protein>
<evidence type="ECO:0000256" key="1">
    <source>
        <dbReference type="SAM" id="MobiDB-lite"/>
    </source>
</evidence>
<feature type="region of interest" description="Disordered" evidence="1">
    <location>
        <begin position="307"/>
        <end position="333"/>
    </location>
</feature>
<feature type="compositionally biased region" description="Pro residues" evidence="1">
    <location>
        <begin position="615"/>
        <end position="624"/>
    </location>
</feature>
<feature type="compositionally biased region" description="Low complexity" evidence="1">
    <location>
        <begin position="574"/>
        <end position="589"/>
    </location>
</feature>
<feature type="region of interest" description="Disordered" evidence="1">
    <location>
        <begin position="403"/>
        <end position="433"/>
    </location>
</feature>
<accession>A0A0L0HFI6</accession>
<feature type="region of interest" description="Disordered" evidence="1">
    <location>
        <begin position="1033"/>
        <end position="1053"/>
    </location>
</feature>
<feature type="region of interest" description="Disordered" evidence="1">
    <location>
        <begin position="1256"/>
        <end position="1335"/>
    </location>
</feature>
<dbReference type="RefSeq" id="XP_016608275.1">
    <property type="nucleotide sequence ID" value="XM_016752805.1"/>
</dbReference>
<feature type="region of interest" description="Disordered" evidence="1">
    <location>
        <begin position="1619"/>
        <end position="1679"/>
    </location>
</feature>
<feature type="compositionally biased region" description="Low complexity" evidence="1">
    <location>
        <begin position="1625"/>
        <end position="1639"/>
    </location>
</feature>
<feature type="compositionally biased region" description="Low complexity" evidence="1">
    <location>
        <begin position="953"/>
        <end position="968"/>
    </location>
</feature>
<dbReference type="EMBL" id="KQ257456">
    <property type="protein sequence ID" value="KND00236.1"/>
    <property type="molecule type" value="Genomic_DNA"/>
</dbReference>
<feature type="compositionally biased region" description="Low complexity" evidence="1">
    <location>
        <begin position="872"/>
        <end position="882"/>
    </location>
</feature>